<reference evidence="1" key="1">
    <citation type="submission" date="2018-04" db="EMBL/GenBank/DDBJ databases">
        <authorList>
            <person name="Go L.Y."/>
            <person name="Mitchell J.A."/>
        </authorList>
    </citation>
    <scope>NUCLEOTIDE SEQUENCE</scope>
    <source>
        <tissue evidence="1">Whole organism</tissue>
    </source>
</reference>
<dbReference type="SUPFAM" id="SSF53448">
    <property type="entry name" value="Nucleotide-diphospho-sugar transferases"/>
    <property type="match status" value="1"/>
</dbReference>
<dbReference type="PANTHER" id="PTHR46612">
    <property type="entry name" value="XYLOSIDE XYLOSYLTRANSFERASE 1"/>
    <property type="match status" value="1"/>
</dbReference>
<dbReference type="VEuPathDB" id="VectorBase:CSON003067"/>
<dbReference type="OMA" id="QPHFSSH"/>
<dbReference type="GO" id="GO:0005789">
    <property type="term" value="C:endoplasmic reticulum membrane"/>
    <property type="evidence" value="ECO:0007669"/>
    <property type="project" value="TreeGrafter"/>
</dbReference>
<evidence type="ECO:0000313" key="2">
    <source>
        <dbReference type="EMBL" id="SSX30936.1"/>
    </source>
</evidence>
<dbReference type="AlphaFoldDB" id="A0A336L0I6"/>
<proteinExistence type="predicted"/>
<dbReference type="EMBL" id="UFQS01001529">
    <property type="protein sequence ID" value="SSX11368.1"/>
    <property type="molecule type" value="Genomic_DNA"/>
</dbReference>
<dbReference type="GO" id="GO:0016266">
    <property type="term" value="P:protein O-linked glycosylation via N-acetyl-galactosamine"/>
    <property type="evidence" value="ECO:0007669"/>
    <property type="project" value="TreeGrafter"/>
</dbReference>
<dbReference type="Gene3D" id="3.90.550.10">
    <property type="entry name" value="Spore Coat Polysaccharide Biosynthesis Protein SpsA, Chain A"/>
    <property type="match status" value="1"/>
</dbReference>
<gene>
    <name evidence="1" type="primary">CSON003067</name>
</gene>
<evidence type="ECO:0000313" key="1">
    <source>
        <dbReference type="EMBL" id="SSX11368.1"/>
    </source>
</evidence>
<accession>A0A336L0I6</accession>
<dbReference type="InterPro" id="IPR042465">
    <property type="entry name" value="XXLT1"/>
</dbReference>
<dbReference type="GO" id="GO:0140560">
    <property type="term" value="F:xylosyl alpha-1,3-xylosyltransferase activity"/>
    <property type="evidence" value="ECO:0007669"/>
    <property type="project" value="TreeGrafter"/>
</dbReference>
<organism evidence="1">
    <name type="scientific">Culicoides sonorensis</name>
    <name type="common">Biting midge</name>
    <dbReference type="NCBI Taxonomy" id="179676"/>
    <lineage>
        <taxon>Eukaryota</taxon>
        <taxon>Metazoa</taxon>
        <taxon>Ecdysozoa</taxon>
        <taxon>Arthropoda</taxon>
        <taxon>Hexapoda</taxon>
        <taxon>Insecta</taxon>
        <taxon>Pterygota</taxon>
        <taxon>Neoptera</taxon>
        <taxon>Endopterygota</taxon>
        <taxon>Diptera</taxon>
        <taxon>Nematocera</taxon>
        <taxon>Chironomoidea</taxon>
        <taxon>Ceratopogonidae</taxon>
        <taxon>Ceratopogoninae</taxon>
        <taxon>Culicoides</taxon>
        <taxon>Monoculicoides</taxon>
    </lineage>
</organism>
<name>A0A336L0I6_CULSO</name>
<sequence length="384" mass="45217">MNRILLILIISSGFLLIIYTNNDIFRENVLQRSDSQHLESSEASHHHHHQHRVYHYRRNATEYNLFLIYANENESLKHKLDLFLKSLLKYSSISIHLHVITDDSSQISLENSINTMFHKYRGNRVTGRLNHLYTIYDVNDARHKIKDIHDSLMPLFSYNSGSYYSDPLFLLSLGLHRIVDASMKRGILVDCDIVFRSDAKELFEEFKKFNDENLFGLGPELTPVYRHVLYKYRAKNPNTNFGNPYDMYLLPTSDTEADDNNNSNKGRKYMKHGYPGLNSGVVMLNFDAIRQSKLYEETLKPENIRNLVKKYYFKGHLGDQDFYTLLGYEFPAVIYYLDCIWNRQLCVWWREHGYGEVFDAYFHCESKGKSVKIYHGNCNTRVPE</sequence>
<reference evidence="2" key="2">
    <citation type="submission" date="2018-07" db="EMBL/GenBank/DDBJ databases">
        <authorList>
            <person name="Quirk P.G."/>
            <person name="Krulwich T.A."/>
        </authorList>
    </citation>
    <scope>NUCLEOTIDE SEQUENCE</scope>
</reference>
<dbReference type="InterPro" id="IPR029044">
    <property type="entry name" value="Nucleotide-diphossugar_trans"/>
</dbReference>
<protein>
    <submittedName>
        <fullName evidence="1">CSON003067 protein</fullName>
    </submittedName>
</protein>
<dbReference type="EMBL" id="UFQT01001529">
    <property type="protein sequence ID" value="SSX30936.1"/>
    <property type="molecule type" value="Genomic_DNA"/>
</dbReference>
<dbReference type="PANTHER" id="PTHR46612:SF1">
    <property type="entry name" value="XYLOSIDE XYLOSYLTRANSFERASE 1"/>
    <property type="match status" value="1"/>
</dbReference>